<feature type="region of interest" description="Disordered" evidence="7">
    <location>
        <begin position="239"/>
        <end position="415"/>
    </location>
</feature>
<feature type="domain" description="SERRATE/Ars2 C-terminal" evidence="8">
    <location>
        <begin position="657"/>
        <end position="777"/>
    </location>
</feature>
<feature type="compositionally biased region" description="Basic and acidic residues" evidence="7">
    <location>
        <begin position="307"/>
        <end position="344"/>
    </location>
</feature>
<keyword evidence="5" id="KW-0539">Nucleus</keyword>
<feature type="compositionally biased region" description="Basic and acidic residues" evidence="7">
    <location>
        <begin position="816"/>
        <end position="830"/>
    </location>
</feature>
<feature type="domain" description="SERRATE/Ars2 N-terminal" evidence="9">
    <location>
        <begin position="113"/>
        <end position="221"/>
    </location>
</feature>
<dbReference type="InterPro" id="IPR035979">
    <property type="entry name" value="RBD_domain_sf"/>
</dbReference>
<dbReference type="PANTHER" id="PTHR13165:SF0">
    <property type="entry name" value="SERRATE RNA EFFECTOR MOLECULE HOMOLOG"/>
    <property type="match status" value="1"/>
</dbReference>
<dbReference type="Proteomes" id="UP001168821">
    <property type="component" value="Unassembled WGS sequence"/>
</dbReference>
<evidence type="ECO:0000256" key="6">
    <source>
        <dbReference type="ARBA" id="ARBA00030701"/>
    </source>
</evidence>
<gene>
    <name evidence="10" type="ORF">Zmor_004722</name>
</gene>
<evidence type="ECO:0000313" key="11">
    <source>
        <dbReference type="Proteomes" id="UP001168821"/>
    </source>
</evidence>
<reference evidence="10" key="1">
    <citation type="journal article" date="2023" name="G3 (Bethesda)">
        <title>Whole genome assemblies of Zophobas morio and Tenebrio molitor.</title>
        <authorList>
            <person name="Kaur S."/>
            <person name="Stinson S.A."/>
            <person name="diCenzo G.C."/>
        </authorList>
    </citation>
    <scope>NUCLEOTIDE SEQUENCE</scope>
    <source>
        <strain evidence="10">QUZm001</strain>
    </source>
</reference>
<evidence type="ECO:0000256" key="2">
    <source>
        <dbReference type="ARBA" id="ARBA00005407"/>
    </source>
</evidence>
<dbReference type="Gene3D" id="3.30.70.330">
    <property type="match status" value="1"/>
</dbReference>
<dbReference type="GO" id="GO:0016604">
    <property type="term" value="C:nuclear body"/>
    <property type="evidence" value="ECO:0007669"/>
    <property type="project" value="TreeGrafter"/>
</dbReference>
<evidence type="ECO:0000313" key="10">
    <source>
        <dbReference type="EMBL" id="KAJ3660266.1"/>
    </source>
</evidence>
<feature type="compositionally biased region" description="Low complexity" evidence="7">
    <location>
        <begin position="351"/>
        <end position="364"/>
    </location>
</feature>
<dbReference type="Pfam" id="PF12066">
    <property type="entry name" value="SERRATE_Ars2_N"/>
    <property type="match status" value="1"/>
</dbReference>
<sequence>MADSDDEYDRKRRDKFRGERAEATYRGAERVARPRDDWAERDSWSRPRPREYRAGVRDRGYSPSLDPAPKRLRHDYYPDSYYNHYAPYHQSSHREPPSSSQAEGHQPPMMSFKAFLSTQDDNISDREAIEKYNDYKLEFQRQQLNEFFVAHKDDEWFRLKYHPEDSVKRKEEQMAALKKRVEVFLDLMNSGKLAVSVDCAKTNDLLKLLDTVVIKLEGGTDEDLAILEQEYTELEERIKEKTKEDVLPEKPVEEVPPKKEEPPVEKPKPEEPETQENGETDNAATEDGEIEPDKKDDAPPPEEEIKEPEKMEVEDEKKEPETIEQPKEIEAGEVNEEKKEQKEDKKRKRSFSGSSSGAGSSSSDSESEEEKENKAKKEEGEEEVEREREKEKPKEEVKEQIEMVDDDKPEKPKSLHKTTSIFLRNLAPTITKQEVEAVCGRYEGFLRVALADPQPERRWLRRGWVTFKRDANIKEICWNLNNIRLRDCELGAIVNRDLSRRIRPINGITAHKQVVRSDIRISAKVALHLDNKVGLWLDEDKKEKPQQTFGLVSNNPVLHNITDYLIEEASAEEEELLGLEPTAETQDSATTVDRDENLIAVLDRIILYLRVVHSVDYYNHCEYPNEDEMPNRCGILHARGPPPTTKTDMTQFIGVPIEAKMASFLPEKPRDENKNETKLINLSLKDVDTEIDKFVQANTRELAKEKWLCPLSGKKFKGPNFVRKHIFNKHAEKIEEVKKEVEYFNNYLRDPKRPMLAEAPQPKREEPPTYNHPSYGGSFGGYGRLPPYYNQGYSQRSRGYTPRSRGGGGDFRPVIHYRDLDAPREPDEFI</sequence>
<dbReference type="InterPro" id="IPR021933">
    <property type="entry name" value="SERRATE/Ars2_N"/>
</dbReference>
<evidence type="ECO:0000256" key="4">
    <source>
        <dbReference type="ARBA" id="ARBA00023158"/>
    </source>
</evidence>
<feature type="compositionally biased region" description="Basic and acidic residues" evidence="7">
    <location>
        <begin position="239"/>
        <end position="271"/>
    </location>
</feature>
<evidence type="ECO:0000256" key="7">
    <source>
        <dbReference type="SAM" id="MobiDB-lite"/>
    </source>
</evidence>
<evidence type="ECO:0000259" key="8">
    <source>
        <dbReference type="Pfam" id="PF04959"/>
    </source>
</evidence>
<dbReference type="PANTHER" id="PTHR13165">
    <property type="entry name" value="ARSENITE-RESISTANCE PROTEIN 2"/>
    <property type="match status" value="1"/>
</dbReference>
<evidence type="ECO:0000256" key="5">
    <source>
        <dbReference type="ARBA" id="ARBA00023242"/>
    </source>
</evidence>
<evidence type="ECO:0000256" key="3">
    <source>
        <dbReference type="ARBA" id="ARBA00017364"/>
    </source>
</evidence>
<dbReference type="InterPro" id="IPR007042">
    <property type="entry name" value="SERRATE/Ars2_C"/>
</dbReference>
<comment type="subcellular location">
    <subcellularLocation>
        <location evidence="1">Nucleus</location>
    </subcellularLocation>
</comment>
<dbReference type="InterPro" id="IPR012677">
    <property type="entry name" value="Nucleotide-bd_a/b_plait_sf"/>
</dbReference>
<feature type="region of interest" description="Disordered" evidence="7">
    <location>
        <begin position="1"/>
        <end position="107"/>
    </location>
</feature>
<dbReference type="GO" id="GO:0003676">
    <property type="term" value="F:nucleic acid binding"/>
    <property type="evidence" value="ECO:0007669"/>
    <property type="project" value="InterPro"/>
</dbReference>
<feature type="compositionally biased region" description="Basic and acidic residues" evidence="7">
    <location>
        <begin position="758"/>
        <end position="767"/>
    </location>
</feature>
<name>A0AA38ITZ9_9CUCU</name>
<evidence type="ECO:0000259" key="9">
    <source>
        <dbReference type="Pfam" id="PF12066"/>
    </source>
</evidence>
<feature type="compositionally biased region" description="Basic and acidic residues" evidence="7">
    <location>
        <begin position="8"/>
        <end position="60"/>
    </location>
</feature>
<dbReference type="EMBL" id="JALNTZ010000002">
    <property type="protein sequence ID" value="KAJ3660266.1"/>
    <property type="molecule type" value="Genomic_DNA"/>
</dbReference>
<dbReference type="CDD" id="cd00590">
    <property type="entry name" value="RRM_SF"/>
    <property type="match status" value="1"/>
</dbReference>
<comment type="similarity">
    <text evidence="2">Belongs to the ARS2 family.</text>
</comment>
<dbReference type="InterPro" id="IPR039727">
    <property type="entry name" value="SE/Ars2"/>
</dbReference>
<dbReference type="SUPFAM" id="SSF54928">
    <property type="entry name" value="RNA-binding domain, RBD"/>
    <property type="match status" value="1"/>
</dbReference>
<proteinExistence type="inferred from homology"/>
<comment type="caution">
    <text evidence="10">The sequence shown here is derived from an EMBL/GenBank/DDBJ whole genome shotgun (WGS) entry which is preliminary data.</text>
</comment>
<evidence type="ECO:0000256" key="1">
    <source>
        <dbReference type="ARBA" id="ARBA00004123"/>
    </source>
</evidence>
<organism evidence="10 11">
    <name type="scientific">Zophobas morio</name>
    <dbReference type="NCBI Taxonomy" id="2755281"/>
    <lineage>
        <taxon>Eukaryota</taxon>
        <taxon>Metazoa</taxon>
        <taxon>Ecdysozoa</taxon>
        <taxon>Arthropoda</taxon>
        <taxon>Hexapoda</taxon>
        <taxon>Insecta</taxon>
        <taxon>Pterygota</taxon>
        <taxon>Neoptera</taxon>
        <taxon>Endopterygota</taxon>
        <taxon>Coleoptera</taxon>
        <taxon>Polyphaga</taxon>
        <taxon>Cucujiformia</taxon>
        <taxon>Tenebrionidae</taxon>
        <taxon>Zophobas</taxon>
    </lineage>
</organism>
<feature type="compositionally biased region" description="Acidic residues" evidence="7">
    <location>
        <begin position="272"/>
        <end position="290"/>
    </location>
</feature>
<dbReference type="AlphaFoldDB" id="A0AA38ITZ9"/>
<accession>A0AA38ITZ9</accession>
<protein>
    <recommendedName>
        <fullName evidence="3">Serrate RNA effector molecule homolog</fullName>
    </recommendedName>
    <alternativeName>
        <fullName evidence="6">Arsenite-resistance protein 2 homolog</fullName>
    </alternativeName>
</protein>
<feature type="region of interest" description="Disordered" evidence="7">
    <location>
        <begin position="758"/>
        <end position="830"/>
    </location>
</feature>
<dbReference type="Pfam" id="PF04959">
    <property type="entry name" value="ARS2"/>
    <property type="match status" value="1"/>
</dbReference>
<keyword evidence="11" id="KW-1185">Reference proteome</keyword>
<keyword evidence="4" id="KW-0943">RNA-mediated gene silencing</keyword>
<feature type="compositionally biased region" description="Basic and acidic residues" evidence="7">
    <location>
        <begin position="371"/>
        <end position="413"/>
    </location>
</feature>
<dbReference type="GO" id="GO:0031053">
    <property type="term" value="P:primary miRNA processing"/>
    <property type="evidence" value="ECO:0007669"/>
    <property type="project" value="TreeGrafter"/>
</dbReference>